<sequence length="148" mass="16986">MLYDLLKHEEYRCILMMKNTPKLNTGWRISPEPAKLVKGVSTNLKSAWNYLDQNCGDPSIVSDVVISDIKRYKAVQTGKDHRFCDLVNLLAMRFLNFVKCMPSFQWLATRMLKHSCGVEGSGEHRLRCSTQLIDSSPATLLQFSKIFR</sequence>
<gene>
    <name evidence="1" type="ORF">PEVE_00041963</name>
</gene>
<reference evidence="1 2" key="1">
    <citation type="submission" date="2022-05" db="EMBL/GenBank/DDBJ databases">
        <authorList>
            <consortium name="Genoscope - CEA"/>
            <person name="William W."/>
        </authorList>
    </citation>
    <scope>NUCLEOTIDE SEQUENCE [LARGE SCALE GENOMIC DNA]</scope>
</reference>
<evidence type="ECO:0000313" key="2">
    <source>
        <dbReference type="Proteomes" id="UP001159427"/>
    </source>
</evidence>
<accession>A0ABN8PCE1</accession>
<keyword evidence="2" id="KW-1185">Reference proteome</keyword>
<evidence type="ECO:0000313" key="1">
    <source>
        <dbReference type="EMBL" id="CAH3140997.1"/>
    </source>
</evidence>
<comment type="caution">
    <text evidence="1">The sequence shown here is derived from an EMBL/GenBank/DDBJ whole genome shotgun (WGS) entry which is preliminary data.</text>
</comment>
<dbReference type="Proteomes" id="UP001159427">
    <property type="component" value="Unassembled WGS sequence"/>
</dbReference>
<name>A0ABN8PCE1_9CNID</name>
<dbReference type="EMBL" id="CALNXI010000809">
    <property type="protein sequence ID" value="CAH3140997.1"/>
    <property type="molecule type" value="Genomic_DNA"/>
</dbReference>
<proteinExistence type="predicted"/>
<organism evidence="1 2">
    <name type="scientific">Porites evermanni</name>
    <dbReference type="NCBI Taxonomy" id="104178"/>
    <lineage>
        <taxon>Eukaryota</taxon>
        <taxon>Metazoa</taxon>
        <taxon>Cnidaria</taxon>
        <taxon>Anthozoa</taxon>
        <taxon>Hexacorallia</taxon>
        <taxon>Scleractinia</taxon>
        <taxon>Fungiina</taxon>
        <taxon>Poritidae</taxon>
        <taxon>Porites</taxon>
    </lineage>
</organism>
<protein>
    <submittedName>
        <fullName evidence="1">Uncharacterized protein</fullName>
    </submittedName>
</protein>